<dbReference type="EMBL" id="MLAK01001206">
    <property type="protein sequence ID" value="OHS95984.1"/>
    <property type="molecule type" value="Genomic_DNA"/>
</dbReference>
<evidence type="ECO:0000313" key="2">
    <source>
        <dbReference type="Proteomes" id="UP000179807"/>
    </source>
</evidence>
<dbReference type="VEuPathDB" id="TrichDB:TRFO_37847"/>
<evidence type="ECO:0000313" key="1">
    <source>
        <dbReference type="EMBL" id="OHS95984.1"/>
    </source>
</evidence>
<proteinExistence type="predicted"/>
<dbReference type="GeneID" id="94846379"/>
<keyword evidence="2" id="KW-1185">Reference proteome</keyword>
<gene>
    <name evidence="1" type="ORF">TRFO_37847</name>
</gene>
<name>A0A1J4JA01_9EUKA</name>
<organism evidence="1 2">
    <name type="scientific">Tritrichomonas foetus</name>
    <dbReference type="NCBI Taxonomy" id="1144522"/>
    <lineage>
        <taxon>Eukaryota</taxon>
        <taxon>Metamonada</taxon>
        <taxon>Parabasalia</taxon>
        <taxon>Tritrichomonadida</taxon>
        <taxon>Tritrichomonadidae</taxon>
        <taxon>Tritrichomonas</taxon>
    </lineage>
</organism>
<protein>
    <submittedName>
        <fullName evidence="1">Uncharacterized protein</fullName>
    </submittedName>
</protein>
<dbReference type="AlphaFoldDB" id="A0A1J4JA01"/>
<sequence length="87" mass="10676">MLNETIIRKIRIRKIKLIQNCFFDEIEDTQRKLINTKIRYVFNINFLIIHERKSLFHIDIEPKVSIDIENIMHFSVASEIFYFLYIQ</sequence>
<dbReference type="Proteomes" id="UP000179807">
    <property type="component" value="Unassembled WGS sequence"/>
</dbReference>
<reference evidence="1" key="1">
    <citation type="submission" date="2016-10" db="EMBL/GenBank/DDBJ databases">
        <authorList>
            <person name="Benchimol M."/>
            <person name="Almeida L.G."/>
            <person name="Vasconcelos A.T."/>
            <person name="Perreira-Neves A."/>
            <person name="Rosa I.A."/>
            <person name="Tasca T."/>
            <person name="Bogo M.R."/>
            <person name="de Souza W."/>
        </authorList>
    </citation>
    <scope>NUCLEOTIDE SEQUENCE [LARGE SCALE GENOMIC DNA]</scope>
    <source>
        <strain evidence="1">K</strain>
    </source>
</reference>
<accession>A0A1J4JA01</accession>
<comment type="caution">
    <text evidence="1">The sequence shown here is derived from an EMBL/GenBank/DDBJ whole genome shotgun (WGS) entry which is preliminary data.</text>
</comment>
<dbReference type="RefSeq" id="XP_068349121.1">
    <property type="nucleotide sequence ID" value="XM_068511675.1"/>
</dbReference>